<gene>
    <name evidence="3" type="ORF">DRV85_18795</name>
</gene>
<dbReference type="InterPro" id="IPR034154">
    <property type="entry name" value="TOPRIM_DnaG/twinkle"/>
</dbReference>
<proteinExistence type="predicted"/>
<sequence>MSGRDWRAFDAELRARVPELAVELLGKPSFRAGQEWRWGRKGSLSVVVGGAKAGIWFDHEEGRGGWFSDLVGRDLGMAREDATDWIAERIGMAALPRSARQRSSQGATPTNDPGEPPTTLAAAPSLESDPDDDVTPAPNRADEAAVRAARIWDSARPAPADHPYLVAKQTAPLALRMDANGRLVVPLHDIDGGIHSVEFIAQDGAKRYLAGGAKKGHFAVVGAEPGPIAEPAGPVLICEGWATGASLHIATGHTVIAAMDAGNLMPVAEALRVRFPDADLVLVADNDAKPDRDTNPGVEAARKVALAVDGRLAVPDRPGDANDLFCAEGPDAVAALVAGAARIPPPPPTYPAPVLTPDEARASLSEAIADFMAAIPDYWAAVEA</sequence>
<dbReference type="RefSeq" id="WP_113291002.1">
    <property type="nucleotide sequence ID" value="NZ_QNTQ01000045.1"/>
</dbReference>
<accession>A0A365U406</accession>
<comment type="caution">
    <text evidence="3">The sequence shown here is derived from an EMBL/GenBank/DDBJ whole genome shotgun (WGS) entry which is preliminary data.</text>
</comment>
<dbReference type="Proteomes" id="UP000253370">
    <property type="component" value="Unassembled WGS sequence"/>
</dbReference>
<dbReference type="Pfam" id="PF13362">
    <property type="entry name" value="Toprim_3"/>
    <property type="match status" value="1"/>
</dbReference>
<keyword evidence="4" id="KW-1185">Reference proteome</keyword>
<dbReference type="EMBL" id="QNTQ01000045">
    <property type="protein sequence ID" value="RBI82489.1"/>
    <property type="molecule type" value="Genomic_DNA"/>
</dbReference>
<dbReference type="CDD" id="cd01029">
    <property type="entry name" value="TOPRIM_primases"/>
    <property type="match status" value="1"/>
</dbReference>
<evidence type="ECO:0000256" key="1">
    <source>
        <dbReference type="SAM" id="MobiDB-lite"/>
    </source>
</evidence>
<reference evidence="3 4" key="1">
    <citation type="submission" date="2018-07" db="EMBL/GenBank/DDBJ databases">
        <title>Rhodosalinus sp. strain E84T genomic sequence and assembly.</title>
        <authorList>
            <person name="Liu Z.-W."/>
            <person name="Lu D.-C."/>
        </authorList>
    </citation>
    <scope>NUCLEOTIDE SEQUENCE [LARGE SCALE GENOMIC DNA]</scope>
    <source>
        <strain evidence="3 4">E84</strain>
    </source>
</reference>
<evidence type="ECO:0000259" key="2">
    <source>
        <dbReference type="Pfam" id="PF13362"/>
    </source>
</evidence>
<feature type="compositionally biased region" description="Polar residues" evidence="1">
    <location>
        <begin position="101"/>
        <end position="111"/>
    </location>
</feature>
<feature type="region of interest" description="Disordered" evidence="1">
    <location>
        <begin position="96"/>
        <end position="142"/>
    </location>
</feature>
<protein>
    <recommendedName>
        <fullName evidence="2">Toprim domain-containing protein</fullName>
    </recommendedName>
</protein>
<name>A0A365U406_9RHOB</name>
<dbReference type="InterPro" id="IPR006171">
    <property type="entry name" value="TOPRIM_dom"/>
</dbReference>
<feature type="domain" description="Toprim" evidence="2">
    <location>
        <begin position="235"/>
        <end position="331"/>
    </location>
</feature>
<feature type="non-terminal residue" evidence="3">
    <location>
        <position position="384"/>
    </location>
</feature>
<evidence type="ECO:0000313" key="3">
    <source>
        <dbReference type="EMBL" id="RBI82489.1"/>
    </source>
</evidence>
<dbReference type="AlphaFoldDB" id="A0A365U406"/>
<evidence type="ECO:0000313" key="4">
    <source>
        <dbReference type="Proteomes" id="UP000253370"/>
    </source>
</evidence>
<organism evidence="3 4">
    <name type="scientific">Rhodosalinus halophilus</name>
    <dbReference type="NCBI Taxonomy" id="2259333"/>
    <lineage>
        <taxon>Bacteria</taxon>
        <taxon>Pseudomonadati</taxon>
        <taxon>Pseudomonadota</taxon>
        <taxon>Alphaproteobacteria</taxon>
        <taxon>Rhodobacterales</taxon>
        <taxon>Paracoccaceae</taxon>
        <taxon>Rhodosalinus</taxon>
    </lineage>
</organism>